<proteinExistence type="predicted"/>
<protein>
    <submittedName>
        <fullName evidence="1">Uncharacterized protein</fullName>
    </submittedName>
</protein>
<evidence type="ECO:0000313" key="2">
    <source>
        <dbReference type="Proteomes" id="UP001198402"/>
    </source>
</evidence>
<evidence type="ECO:0000313" key="1">
    <source>
        <dbReference type="EMBL" id="MCA0153228.1"/>
    </source>
</evidence>
<reference evidence="2" key="1">
    <citation type="submission" date="2023-07" db="EMBL/GenBank/DDBJ databases">
        <authorList>
            <person name="Yue Y."/>
        </authorList>
    </citation>
    <scope>NUCLEOTIDE SEQUENCE [LARGE SCALE GENOMIC DNA]</scope>
    <source>
        <strain evidence="2">2Y89</strain>
    </source>
</reference>
<comment type="caution">
    <text evidence="1">The sequence shown here is derived from an EMBL/GenBank/DDBJ whole genome shotgun (WGS) entry which is preliminary data.</text>
</comment>
<accession>A0ABS7XZZ5</accession>
<keyword evidence="2" id="KW-1185">Reference proteome</keyword>
<sequence>MKIAGYEQLMEHLDDMPEKYDDLLRRLDRHYRSGTIQRTRAKLDIYEVVQNYNNYLAEHESWYGQDRYHNTISDAQINFYLNDPYFLNHITRLNQAINTSMRELVRWRIVAIRIFHEINELLGENRQTVPDIARTTSLNSASESSKYVGTYVLSKGPKNTDLGSRLEVTSNKNDLFIQYRDEREPIQLRIMHETKPWFVLNRFASTVFRFEHSGPNTISVVLGNHDQTSWVKMDDN</sequence>
<dbReference type="Proteomes" id="UP001198402">
    <property type="component" value="Unassembled WGS sequence"/>
</dbReference>
<organism evidence="1 2">
    <name type="scientific">Winogradskyella vincentii</name>
    <dbReference type="NCBI Taxonomy" id="2877122"/>
    <lineage>
        <taxon>Bacteria</taxon>
        <taxon>Pseudomonadati</taxon>
        <taxon>Bacteroidota</taxon>
        <taxon>Flavobacteriia</taxon>
        <taxon>Flavobacteriales</taxon>
        <taxon>Flavobacteriaceae</taxon>
        <taxon>Winogradskyella</taxon>
    </lineage>
</organism>
<name>A0ABS7XZZ5_9FLAO</name>
<dbReference type="EMBL" id="JAIUJS010000003">
    <property type="protein sequence ID" value="MCA0153228.1"/>
    <property type="molecule type" value="Genomic_DNA"/>
</dbReference>
<gene>
    <name evidence="1" type="ORF">LBV24_08375</name>
</gene>